<gene>
    <name evidence="2" type="ORF">Q7X28_17200</name>
</gene>
<dbReference type="Pfam" id="PF09995">
    <property type="entry name" value="MPAB_Lcp_cat"/>
    <property type="match status" value="1"/>
</dbReference>
<evidence type="ECO:0000313" key="3">
    <source>
        <dbReference type="Proteomes" id="UP001178281"/>
    </source>
</evidence>
<dbReference type="RefSeq" id="WP_305112242.1">
    <property type="nucleotide sequence ID" value="NZ_JAUTIX010000007.1"/>
</dbReference>
<dbReference type="InterPro" id="IPR018713">
    <property type="entry name" value="MPAB/Lcp_cat_dom"/>
</dbReference>
<proteinExistence type="predicted"/>
<dbReference type="EMBL" id="JAUTIX010000007">
    <property type="protein sequence ID" value="MDP0399662.1"/>
    <property type="molecule type" value="Genomic_DNA"/>
</dbReference>
<keyword evidence="2" id="KW-0560">Oxidoreductase</keyword>
<dbReference type="AlphaFoldDB" id="A0AA90NBX4"/>
<sequence length="283" mass="32835">MSRRSHLERIAALDPVRDHQEIHRITAMYEFPWDYVRALEFALFRTYCVPTISALLSQTGEFRERPQKRYDDTAMLMAELIEYGYDAPRGKASLRRVNQMHHRYDISNDDLMYVLTTFIYDPLDWIDAYGYRPLHPHEKIAAFEFYREVGKRMGIRDIPSDFHELQQFKEDYERRTFVYTDTNAEIGRYTVDLLASWYPVPRGLVATAVEALIDGRMTQAFGFPKPRPGLGPVLRSALRLRGRFAGALPQRTVSAFQTTDARSYPEFAGRRASIDPSTLGTFA</sequence>
<name>A0AA90NBX4_9ACTN</name>
<accession>A0AA90NBX4</accession>
<dbReference type="GO" id="GO:0016491">
    <property type="term" value="F:oxidoreductase activity"/>
    <property type="evidence" value="ECO:0007669"/>
    <property type="project" value="UniProtKB-KW"/>
</dbReference>
<feature type="domain" description="ER-bound oxygenase mpaB/mpaB'/Rubber oxygenase catalytic" evidence="1">
    <location>
        <begin position="50"/>
        <end position="227"/>
    </location>
</feature>
<organism evidence="2 3">
    <name type="scientific">Tsukamurella strandjordii</name>
    <dbReference type="NCBI Taxonomy" id="147577"/>
    <lineage>
        <taxon>Bacteria</taxon>
        <taxon>Bacillati</taxon>
        <taxon>Actinomycetota</taxon>
        <taxon>Actinomycetes</taxon>
        <taxon>Mycobacteriales</taxon>
        <taxon>Tsukamurellaceae</taxon>
        <taxon>Tsukamurella</taxon>
    </lineage>
</organism>
<keyword evidence="3" id="KW-1185">Reference proteome</keyword>
<evidence type="ECO:0000313" key="2">
    <source>
        <dbReference type="EMBL" id="MDP0399662.1"/>
    </source>
</evidence>
<comment type="caution">
    <text evidence="2">The sequence shown here is derived from an EMBL/GenBank/DDBJ whole genome shotgun (WGS) entry which is preliminary data.</text>
</comment>
<dbReference type="EC" id="1.-.-.-" evidence="2"/>
<dbReference type="PANTHER" id="PTHR36124:SF1">
    <property type="entry name" value="ER-BOUND OXYGENASE MPAB_MPAB'_RUBBER OXYGENASE CATALYTIC DOMAIN-CONTAINING PROTEIN"/>
    <property type="match status" value="1"/>
</dbReference>
<dbReference type="InterPro" id="IPR046366">
    <property type="entry name" value="MPAB"/>
</dbReference>
<evidence type="ECO:0000259" key="1">
    <source>
        <dbReference type="Pfam" id="PF09995"/>
    </source>
</evidence>
<dbReference type="PANTHER" id="PTHR36124">
    <property type="match status" value="1"/>
</dbReference>
<dbReference type="Proteomes" id="UP001178281">
    <property type="component" value="Unassembled WGS sequence"/>
</dbReference>
<protein>
    <submittedName>
        <fullName evidence="2">Oxygenase MpaB family protein</fullName>
        <ecNumber evidence="2">1.-.-.-</ecNumber>
    </submittedName>
</protein>
<reference evidence="2" key="1">
    <citation type="submission" date="2023-08" db="EMBL/GenBank/DDBJ databases">
        <title>The draft genome of Tsukamurella strandjordii strain 050030.</title>
        <authorList>
            <person name="Zhao F."/>
            <person name="Feng Y."/>
            <person name="Zong Z."/>
        </authorList>
    </citation>
    <scope>NUCLEOTIDE SEQUENCE</scope>
    <source>
        <strain evidence="2">050030</strain>
    </source>
</reference>